<sequence length="294" mass="33797">MKQRLGAMREELQSLEQQMEMRALSEVSYNSQERGRTSLPKEKPILRNVSTPAQKPQESIYPSWWLGLAEMDVKHEKYPQKITQRAPPPLPKPAKAKKVDFWNQTPKEVEKTIPQETAPWLDVQYKQNQTDKACEAAFEESLRELTPQVTKTQQFNEKETIKQSSKQAWAQDFSDVVKKSPSAYVLRYEESQPQSSKYSSSNDQYTSSKQSSEESKRWGGASSSYARSSMSKYHPSEEMKKFYRNEFNQLLESGSLGSTLGAGSRGFHRGGYSQSSEENHQRHPSFNQESLDYL</sequence>
<organism evidence="2">
    <name type="scientific">Fabrea salina</name>
    <dbReference type="NCBI Taxonomy" id="342563"/>
    <lineage>
        <taxon>Eukaryota</taxon>
        <taxon>Sar</taxon>
        <taxon>Alveolata</taxon>
        <taxon>Ciliophora</taxon>
        <taxon>Postciliodesmatophora</taxon>
        <taxon>Heterotrichea</taxon>
        <taxon>Heterotrichida</taxon>
        <taxon>Fabreidae</taxon>
        <taxon>Fabrea</taxon>
    </lineage>
</organism>
<feature type="compositionally biased region" description="Low complexity" evidence="1">
    <location>
        <begin position="222"/>
        <end position="231"/>
    </location>
</feature>
<feature type="region of interest" description="Disordered" evidence="1">
    <location>
        <begin position="79"/>
        <end position="103"/>
    </location>
</feature>
<evidence type="ECO:0000256" key="1">
    <source>
        <dbReference type="SAM" id="MobiDB-lite"/>
    </source>
</evidence>
<accession>A0A7S3MQB2</accession>
<name>A0A7S3MQB2_9CILI</name>
<feature type="region of interest" description="Disordered" evidence="1">
    <location>
        <begin position="25"/>
        <end position="54"/>
    </location>
</feature>
<feature type="compositionally biased region" description="Polar residues" evidence="1">
    <location>
        <begin position="284"/>
        <end position="294"/>
    </location>
</feature>
<evidence type="ECO:0000313" key="2">
    <source>
        <dbReference type="EMBL" id="CAE0318251.1"/>
    </source>
</evidence>
<proteinExistence type="predicted"/>
<dbReference type="AlphaFoldDB" id="A0A7S3MQB2"/>
<feature type="region of interest" description="Disordered" evidence="1">
    <location>
        <begin position="188"/>
        <end position="235"/>
    </location>
</feature>
<feature type="compositionally biased region" description="Basic and acidic residues" evidence="1">
    <location>
        <begin position="33"/>
        <end position="45"/>
    </location>
</feature>
<dbReference type="EMBL" id="HBIF01001785">
    <property type="protein sequence ID" value="CAE0318251.1"/>
    <property type="molecule type" value="Transcribed_RNA"/>
</dbReference>
<feature type="region of interest" description="Disordered" evidence="1">
    <location>
        <begin position="145"/>
        <end position="169"/>
    </location>
</feature>
<gene>
    <name evidence="2" type="ORF">FSAL1345_LOCUS1520</name>
</gene>
<protein>
    <submittedName>
        <fullName evidence="2">Uncharacterized protein</fullName>
    </submittedName>
</protein>
<feature type="region of interest" description="Disordered" evidence="1">
    <location>
        <begin position="254"/>
        <end position="294"/>
    </location>
</feature>
<reference evidence="2" key="1">
    <citation type="submission" date="2021-01" db="EMBL/GenBank/DDBJ databases">
        <authorList>
            <person name="Corre E."/>
            <person name="Pelletier E."/>
            <person name="Niang G."/>
            <person name="Scheremetjew M."/>
            <person name="Finn R."/>
            <person name="Kale V."/>
            <person name="Holt S."/>
            <person name="Cochrane G."/>
            <person name="Meng A."/>
            <person name="Brown T."/>
            <person name="Cohen L."/>
        </authorList>
    </citation>
    <scope>NUCLEOTIDE SEQUENCE</scope>
</reference>
<feature type="compositionally biased region" description="Low complexity" evidence="1">
    <location>
        <begin position="191"/>
        <end position="210"/>
    </location>
</feature>